<name>Q6IJC3_DROME</name>
<reference evidence="3" key="1">
    <citation type="journal article" date="2003" name="Genome Biol.">
        <title>An integrated gene annotation and transcriptional profiling approach towards the full gene content of the Drosophila genome.</title>
        <authorList>
            <person name="Hild M."/>
            <person name="Beckmann B."/>
            <person name="Haas S.A."/>
            <person name="Koch B."/>
            <person name="Solovyev V."/>
            <person name="Busold C."/>
            <person name="Fellenberg K."/>
            <person name="Boutros M."/>
            <person name="Vingron M."/>
            <person name="Sauer F."/>
            <person name="Hoheisel J.D."/>
            <person name="Paro R."/>
        </authorList>
    </citation>
    <scope>NUCLEOTIDE SEQUENCE</scope>
</reference>
<proteinExistence type="predicted"/>
<accession>Q6IJC3</accession>
<feature type="signal peptide" evidence="2">
    <location>
        <begin position="1"/>
        <end position="16"/>
    </location>
</feature>
<keyword evidence="1" id="KW-1133">Transmembrane helix</keyword>
<sequence length="103" mass="11666">MAIWLPLVLLLPHLNAKLHRTCFIALIIHAPSLERLPLFGRRKKYNIAKEDNNGARRARTLVIVIVVAIVVVVETALLFGLLAPCQQATRRMRNVACYFSNHI</sequence>
<protein>
    <submittedName>
        <fullName evidence="3">HDC15217</fullName>
    </submittedName>
</protein>
<keyword evidence="1" id="KW-0812">Transmembrane</keyword>
<dbReference type="EMBL" id="BK002793">
    <property type="protein sequence ID" value="DAA04298.1"/>
    <property type="molecule type" value="Genomic_DNA"/>
</dbReference>
<evidence type="ECO:0000256" key="2">
    <source>
        <dbReference type="SAM" id="SignalP"/>
    </source>
</evidence>
<dbReference type="AlphaFoldDB" id="Q6IJC3"/>
<gene>
    <name evidence="3" type="ORF">HDC15217</name>
</gene>
<feature type="transmembrane region" description="Helical" evidence="1">
    <location>
        <begin position="61"/>
        <end position="83"/>
    </location>
</feature>
<feature type="chain" id="PRO_5004274523" evidence="2">
    <location>
        <begin position="17"/>
        <end position="103"/>
    </location>
</feature>
<keyword evidence="2" id="KW-0732">Signal</keyword>
<evidence type="ECO:0000256" key="1">
    <source>
        <dbReference type="SAM" id="Phobius"/>
    </source>
</evidence>
<evidence type="ECO:0000313" key="3">
    <source>
        <dbReference type="EMBL" id="DAA04298.1"/>
    </source>
</evidence>
<organism evidence="3">
    <name type="scientific">Drosophila melanogaster</name>
    <name type="common">Fruit fly</name>
    <dbReference type="NCBI Taxonomy" id="7227"/>
    <lineage>
        <taxon>Eukaryota</taxon>
        <taxon>Metazoa</taxon>
        <taxon>Ecdysozoa</taxon>
        <taxon>Arthropoda</taxon>
        <taxon>Hexapoda</taxon>
        <taxon>Insecta</taxon>
        <taxon>Pterygota</taxon>
        <taxon>Neoptera</taxon>
        <taxon>Endopterygota</taxon>
        <taxon>Diptera</taxon>
        <taxon>Brachycera</taxon>
        <taxon>Muscomorpha</taxon>
        <taxon>Ephydroidea</taxon>
        <taxon>Drosophilidae</taxon>
        <taxon>Drosophila</taxon>
        <taxon>Sophophora</taxon>
    </lineage>
</organism>
<keyword evidence="1" id="KW-0472">Membrane</keyword>